<keyword evidence="2" id="KW-1185">Reference proteome</keyword>
<dbReference type="Proteomes" id="UP000306324">
    <property type="component" value="Unassembled WGS sequence"/>
</dbReference>
<dbReference type="AlphaFoldDB" id="A0A5S4ELK4"/>
<evidence type="ECO:0000313" key="1">
    <source>
        <dbReference type="EMBL" id="TMQ76145.1"/>
    </source>
</evidence>
<reference evidence="1 2" key="1">
    <citation type="submission" date="2019-04" db="EMBL/GenBank/DDBJ databases">
        <title>A novel phosphate-accumulating bacterium identified in bioreactor for phosphate removal from wastewater.</title>
        <authorList>
            <person name="Kotlyarov R.Y."/>
            <person name="Beletsky A.V."/>
            <person name="Kallistova A.Y."/>
            <person name="Dorofeev A.G."/>
            <person name="Nikolaev Y.Y."/>
            <person name="Pimenov N.V."/>
            <person name="Ravin N.V."/>
            <person name="Mardanov A.V."/>
        </authorList>
    </citation>
    <scope>NUCLEOTIDE SEQUENCE [LARGE SCALE GENOMIC DNA]</scope>
    <source>
        <strain evidence="1 2">Bin19</strain>
    </source>
</reference>
<dbReference type="EMBL" id="SWAD01000061">
    <property type="protein sequence ID" value="TMQ76145.1"/>
    <property type="molecule type" value="Genomic_DNA"/>
</dbReference>
<accession>A0A5S4ELK4</accession>
<evidence type="ECO:0000313" key="2">
    <source>
        <dbReference type="Proteomes" id="UP000306324"/>
    </source>
</evidence>
<organism evidence="1 2">
    <name type="scientific">Candidatus Accumulibacter phosphatis</name>
    <dbReference type="NCBI Taxonomy" id="327160"/>
    <lineage>
        <taxon>Bacteria</taxon>
        <taxon>Pseudomonadati</taxon>
        <taxon>Pseudomonadota</taxon>
        <taxon>Betaproteobacteria</taxon>
        <taxon>Candidatus Accumulibacter</taxon>
    </lineage>
</organism>
<comment type="caution">
    <text evidence="1">The sequence shown here is derived from an EMBL/GenBank/DDBJ whole genome shotgun (WGS) entry which is preliminary data.</text>
</comment>
<sequence>MAYCRSVARCGYLLGHFHVDLPSSRRPERQVPISPSS</sequence>
<gene>
    <name evidence="1" type="ORF">ACCUM_0023</name>
</gene>
<name>A0A5S4ELK4_9PROT</name>
<proteinExistence type="predicted"/>
<protein>
    <submittedName>
        <fullName evidence="1">Uncharacterized protein</fullName>
    </submittedName>
</protein>